<dbReference type="AlphaFoldDB" id="A0A8X8WPH7"/>
<keyword evidence="8" id="KW-1185">Reference proteome</keyword>
<evidence type="ECO:0000256" key="5">
    <source>
        <dbReference type="ARBA" id="ARBA00023002"/>
    </source>
</evidence>
<comment type="cofactor">
    <cofactor evidence="1">
        <name>Zn(2+)</name>
        <dbReference type="ChEBI" id="CHEBI:29105"/>
    </cofactor>
</comment>
<dbReference type="PANTHER" id="PTHR43350:SF2">
    <property type="entry name" value="GROES-LIKE ZINC-BINDING ALCOHOL DEHYDROGENASE FAMILY PROTEIN"/>
    <property type="match status" value="1"/>
</dbReference>
<dbReference type="GO" id="GO:0046872">
    <property type="term" value="F:metal ion binding"/>
    <property type="evidence" value="ECO:0007669"/>
    <property type="project" value="UniProtKB-KW"/>
</dbReference>
<name>A0A8X8WPH7_SALSN</name>
<evidence type="ECO:0000259" key="6">
    <source>
        <dbReference type="Pfam" id="PF00107"/>
    </source>
</evidence>
<gene>
    <name evidence="7" type="ORF">SASPL_140026</name>
</gene>
<comment type="caution">
    <text evidence="7">The sequence shown here is derived from an EMBL/GenBank/DDBJ whole genome shotgun (WGS) entry which is preliminary data.</text>
</comment>
<evidence type="ECO:0000256" key="1">
    <source>
        <dbReference type="ARBA" id="ARBA00001947"/>
    </source>
</evidence>
<dbReference type="Proteomes" id="UP000298416">
    <property type="component" value="Unassembled WGS sequence"/>
</dbReference>
<comment type="similarity">
    <text evidence="2">Belongs to the zinc-containing alcohol dehydrogenase family.</text>
</comment>
<dbReference type="InterPro" id="IPR036291">
    <property type="entry name" value="NAD(P)-bd_dom_sf"/>
</dbReference>
<evidence type="ECO:0000256" key="2">
    <source>
        <dbReference type="ARBA" id="ARBA00008072"/>
    </source>
</evidence>
<feature type="domain" description="Alcohol dehydrogenase-like C-terminal" evidence="6">
    <location>
        <begin position="22"/>
        <end position="94"/>
    </location>
</feature>
<dbReference type="SUPFAM" id="SSF51735">
    <property type="entry name" value="NAD(P)-binding Rossmann-fold domains"/>
    <property type="match status" value="1"/>
</dbReference>
<protein>
    <recommendedName>
        <fullName evidence="6">Alcohol dehydrogenase-like C-terminal domain-containing protein</fullName>
    </recommendedName>
</protein>
<dbReference type="Gene3D" id="3.40.50.720">
    <property type="entry name" value="NAD(P)-binding Rossmann-like Domain"/>
    <property type="match status" value="1"/>
</dbReference>
<keyword evidence="5" id="KW-0560">Oxidoreductase</keyword>
<keyword evidence="4" id="KW-0862">Zinc</keyword>
<evidence type="ECO:0000256" key="4">
    <source>
        <dbReference type="ARBA" id="ARBA00022833"/>
    </source>
</evidence>
<organism evidence="7">
    <name type="scientific">Salvia splendens</name>
    <name type="common">Scarlet sage</name>
    <dbReference type="NCBI Taxonomy" id="180675"/>
    <lineage>
        <taxon>Eukaryota</taxon>
        <taxon>Viridiplantae</taxon>
        <taxon>Streptophyta</taxon>
        <taxon>Embryophyta</taxon>
        <taxon>Tracheophyta</taxon>
        <taxon>Spermatophyta</taxon>
        <taxon>Magnoliopsida</taxon>
        <taxon>eudicotyledons</taxon>
        <taxon>Gunneridae</taxon>
        <taxon>Pentapetalae</taxon>
        <taxon>asterids</taxon>
        <taxon>lamiids</taxon>
        <taxon>Lamiales</taxon>
        <taxon>Lamiaceae</taxon>
        <taxon>Nepetoideae</taxon>
        <taxon>Mentheae</taxon>
        <taxon>Salviinae</taxon>
        <taxon>Salvia</taxon>
        <taxon>Salvia subgen. Calosphace</taxon>
        <taxon>core Calosphace</taxon>
    </lineage>
</organism>
<reference evidence="7" key="2">
    <citation type="submission" date="2020-08" db="EMBL/GenBank/DDBJ databases">
        <title>Plant Genome Project.</title>
        <authorList>
            <person name="Zhang R.-G."/>
        </authorList>
    </citation>
    <scope>NUCLEOTIDE SEQUENCE</scope>
    <source>
        <strain evidence="7">Huo1</strain>
        <tissue evidence="7">Leaf</tissue>
    </source>
</reference>
<keyword evidence="3" id="KW-0479">Metal-binding</keyword>
<accession>A0A8X8WPH7</accession>
<reference evidence="7" key="1">
    <citation type="submission" date="2018-01" db="EMBL/GenBank/DDBJ databases">
        <authorList>
            <person name="Mao J.F."/>
        </authorList>
    </citation>
    <scope>NUCLEOTIDE SEQUENCE</scope>
    <source>
        <strain evidence="7">Huo1</strain>
        <tissue evidence="7">Leaf</tissue>
    </source>
</reference>
<proteinExistence type="inferred from homology"/>
<evidence type="ECO:0000256" key="3">
    <source>
        <dbReference type="ARBA" id="ARBA00022723"/>
    </source>
</evidence>
<dbReference type="Pfam" id="PF00107">
    <property type="entry name" value="ADH_zinc_N"/>
    <property type="match status" value="1"/>
</dbReference>
<dbReference type="PANTHER" id="PTHR43350">
    <property type="entry name" value="NAD-DEPENDENT ALCOHOL DEHYDROGENASE"/>
    <property type="match status" value="1"/>
</dbReference>
<dbReference type="InterPro" id="IPR013149">
    <property type="entry name" value="ADH-like_C"/>
</dbReference>
<dbReference type="GO" id="GO:0016491">
    <property type="term" value="F:oxidoreductase activity"/>
    <property type="evidence" value="ECO:0007669"/>
    <property type="project" value="UniProtKB-KW"/>
</dbReference>
<dbReference type="EMBL" id="PNBA02000015">
    <property type="protein sequence ID" value="KAG6398560.1"/>
    <property type="molecule type" value="Genomic_DNA"/>
</dbReference>
<sequence>MPFSPPMAQLLMPLREKKKESVLQISKAFGVTEIIAVDVQDEKLNTAKAFGATHGINARKEDAIAKIKEVTDGRGVDIAVDALGGQKTFQQCIQSEGDRVVWRAGQDGSWWSWRSRGFSIYKFEEAAKAFQDLDNKTIIGRAIIELM</sequence>
<evidence type="ECO:0000313" key="7">
    <source>
        <dbReference type="EMBL" id="KAG6398560.1"/>
    </source>
</evidence>
<evidence type="ECO:0000313" key="8">
    <source>
        <dbReference type="Proteomes" id="UP000298416"/>
    </source>
</evidence>